<proteinExistence type="predicted"/>
<dbReference type="PANTHER" id="PTHR43790:SF9">
    <property type="entry name" value="GALACTOFURANOSE TRANSPORTER ATP-BINDING PROTEIN YTFR"/>
    <property type="match status" value="1"/>
</dbReference>
<keyword evidence="2" id="KW-0677">Repeat</keyword>
<dbReference type="EMBL" id="CP094533">
    <property type="protein sequence ID" value="UOE26224.1"/>
    <property type="molecule type" value="Genomic_DNA"/>
</dbReference>
<evidence type="ECO:0000256" key="3">
    <source>
        <dbReference type="ARBA" id="ARBA00022741"/>
    </source>
</evidence>
<dbReference type="InterPro" id="IPR003593">
    <property type="entry name" value="AAA+_ATPase"/>
</dbReference>
<dbReference type="Proteomes" id="UP000831304">
    <property type="component" value="Chromosome"/>
</dbReference>
<feature type="domain" description="ABC transporter" evidence="5">
    <location>
        <begin position="276"/>
        <end position="512"/>
    </location>
</feature>
<dbReference type="PROSITE" id="PS50893">
    <property type="entry name" value="ABC_TRANSPORTER_2"/>
    <property type="match status" value="2"/>
</dbReference>
<reference evidence="6 7" key="1">
    <citation type="submission" date="2022-03" db="EMBL/GenBank/DDBJ databases">
        <title>Agromyces sp. isolated from the gut of P. brevitarsis seulensis larvae.</title>
        <authorList>
            <person name="Won M."/>
            <person name="Kwon S.-W."/>
        </authorList>
    </citation>
    <scope>NUCLEOTIDE SEQUENCE [LARGE SCALE GENOMIC DNA]</scope>
    <source>
        <strain evidence="6 7">KACC 16215</strain>
    </source>
</reference>
<dbReference type="InterPro" id="IPR003439">
    <property type="entry name" value="ABC_transporter-like_ATP-bd"/>
</dbReference>
<gene>
    <name evidence="6" type="ORF">MTP13_00130</name>
</gene>
<evidence type="ECO:0000313" key="7">
    <source>
        <dbReference type="Proteomes" id="UP000831304"/>
    </source>
</evidence>
<dbReference type="InterPro" id="IPR027417">
    <property type="entry name" value="P-loop_NTPase"/>
</dbReference>
<evidence type="ECO:0000313" key="6">
    <source>
        <dbReference type="EMBL" id="UOE26224.1"/>
    </source>
</evidence>
<feature type="domain" description="ABC transporter" evidence="5">
    <location>
        <begin position="14"/>
        <end position="255"/>
    </location>
</feature>
<dbReference type="Pfam" id="PF00005">
    <property type="entry name" value="ABC_tran"/>
    <property type="match status" value="2"/>
</dbReference>
<keyword evidence="7" id="KW-1185">Reference proteome</keyword>
<dbReference type="InterPro" id="IPR050107">
    <property type="entry name" value="ABC_carbohydrate_import_ATPase"/>
</dbReference>
<protein>
    <submittedName>
        <fullName evidence="6">Sugar ABC transporter ATP-binding protein</fullName>
    </submittedName>
</protein>
<dbReference type="CDD" id="cd03215">
    <property type="entry name" value="ABC_Carb_Monos_II"/>
    <property type="match status" value="1"/>
</dbReference>
<dbReference type="GO" id="GO:0005524">
    <property type="term" value="F:ATP binding"/>
    <property type="evidence" value="ECO:0007669"/>
    <property type="project" value="UniProtKB-KW"/>
</dbReference>
<dbReference type="PROSITE" id="PS00211">
    <property type="entry name" value="ABC_TRANSPORTER_1"/>
    <property type="match status" value="1"/>
</dbReference>
<dbReference type="SUPFAM" id="SSF52540">
    <property type="entry name" value="P-loop containing nucleoside triphosphate hydrolases"/>
    <property type="match status" value="2"/>
</dbReference>
<dbReference type="Gene3D" id="3.40.50.300">
    <property type="entry name" value="P-loop containing nucleotide triphosphate hydrolases"/>
    <property type="match status" value="2"/>
</dbReference>
<accession>A0ABY4ATM0</accession>
<keyword evidence="3" id="KW-0547">Nucleotide-binding</keyword>
<dbReference type="SMART" id="SM00382">
    <property type="entry name" value="AAA"/>
    <property type="match status" value="2"/>
</dbReference>
<organism evidence="6 7">
    <name type="scientific">Agromyces soli</name>
    <dbReference type="NCBI Taxonomy" id="659012"/>
    <lineage>
        <taxon>Bacteria</taxon>
        <taxon>Bacillati</taxon>
        <taxon>Actinomycetota</taxon>
        <taxon>Actinomycetes</taxon>
        <taxon>Micrococcales</taxon>
        <taxon>Microbacteriaceae</taxon>
        <taxon>Agromyces</taxon>
    </lineage>
</organism>
<evidence type="ECO:0000256" key="4">
    <source>
        <dbReference type="ARBA" id="ARBA00022840"/>
    </source>
</evidence>
<name>A0ABY4ATM0_9MICO</name>
<keyword evidence="4 6" id="KW-0067">ATP-binding</keyword>
<evidence type="ECO:0000256" key="1">
    <source>
        <dbReference type="ARBA" id="ARBA00022448"/>
    </source>
</evidence>
<sequence length="512" mass="54448">MTQRLDERRPGGGIVLTNISKTFVTNTVLHDVSLTFRPGTVTGVLGENGAGKSTLFKVLAGIHEPDAGGRLEVDGVEAPLPLTPTSSAELGFAFVHQDLGLAGSLSVTENVFVGAMLRKHGLIDWKAQAAKVRELLGRLGVDVDPSTPVQELTQSEKAVVAIARAIYARGRASSALLVLDEPTANLTGAERDRLFDAMRAAAATGTAIAFCTHRLDEVLTATEQVIVLRDGRVVMDAPTSSISGEKELARHILGRDLDTYFPERTSRAVDGAAPILRVEDLTGAGVEGFSLEIRPGEIVGLTGLAGAGHDTVPDLILGAVPARRGTVKVDGRTIRASSPTTTTTAGIAVLPADRKRRSGIMSASIAENLTLASLRRFARRGLIDHRAERSSVVAAMEHFDVRPLGDPDRALQTLSGGNQQKVLIAKWASRDGVKCLILHEPTQGVDVGAKRTILEHVARMAADGVAILIVSSEHEELSHLCDRVLIMRGGELRREMRGSGAKQITEQCYVAA</sequence>
<dbReference type="RefSeq" id="WP_243569056.1">
    <property type="nucleotide sequence ID" value="NZ_BAAARD010000005.1"/>
</dbReference>
<evidence type="ECO:0000256" key="2">
    <source>
        <dbReference type="ARBA" id="ARBA00022737"/>
    </source>
</evidence>
<evidence type="ECO:0000259" key="5">
    <source>
        <dbReference type="PROSITE" id="PS50893"/>
    </source>
</evidence>
<keyword evidence="1" id="KW-0813">Transport</keyword>
<dbReference type="InterPro" id="IPR017871">
    <property type="entry name" value="ABC_transporter-like_CS"/>
</dbReference>
<dbReference type="PANTHER" id="PTHR43790">
    <property type="entry name" value="CARBOHYDRATE TRANSPORT ATP-BINDING PROTEIN MG119-RELATED"/>
    <property type="match status" value="1"/>
</dbReference>